<feature type="domain" description="DUF6531" evidence="2">
    <location>
        <begin position="129"/>
        <end position="178"/>
    </location>
</feature>
<proteinExistence type="predicted"/>
<dbReference type="EMBL" id="VVIW01000030">
    <property type="protein sequence ID" value="NHZ44325.1"/>
    <property type="molecule type" value="Genomic_DNA"/>
</dbReference>
<feature type="domain" description="Teneurin-like YD-shell" evidence="3">
    <location>
        <begin position="726"/>
        <end position="857"/>
    </location>
</feature>
<dbReference type="PANTHER" id="PTHR32305">
    <property type="match status" value="1"/>
</dbReference>
<sequence length="1438" mass="158690">MSRSGRPHSQIVRFKPSNWTIMKKINIKALFLIPLVLLNSVGLAVEEVPATPDHAATLQGTINSDGVLQVYVGAQRPTPQRFIFDGLRGGFYMSRYSTMSDSGTPLRTAPGAVNESNMESEQSCKTTANPVVLATGEKTKAEVDFEAEGIYAISLQRTYRSQNAQGTLFGKNWLSSLDPQKLVNSTCHKQKPDFDCVPKNITHVTETGTMVVYHYSRPGPIVHEGKRPNEYYYFTGSGGELNKIVYKPRENIDLVTNGLTYVFSQNSVLQHVRDESGELVRKFIYDGPRLVAIQNLPGQSVKLNWAGDKVATVQDTSGAIWDYKYNGNGMLIKVTVPGGSVREYHYEHGDPTLLTGISIGGRRYSSYAYHADRRVHVSQLAGNREVDTFNYSKDNQNEYTVVSNAQGQTTRYIFGPVGEVSERKIIGADRSASATCAGASSRTEYDQFGSLTRTFDWKGIATWYQYNVDGHLRSKITAENTSEAIREDHSWVEGKLVETVYKNSAGDSQSSIKYAYHSGGPAHGRIAETTVTDLKSGKQRVTRYGYGFHPNRTLGMIVSADILNGRGVSTIVNYDYYGRVSSVVNPLNQTVTYGGFTGLGQPTSVVDINGLRTDYTYNPDGTIATITAPGNLITKFGYNQARLPTLIIYPDGTVTWYRYTDSLELEAVGDAQKNYAESRVDVATNSLARVAPRQVASAGPNGPVATASGEFTKLLKLDSLNRLYQTVNSKGEREDRRYDANGNLVEAYSGDGKGTFYEYDAQNRLIKQTTANGAITRLEYDWAGRLEALIDPRGVRTNYAYNNFGDVIRIDSPDRGTTTYDNYDDLGRLTQETQPNGKVVTYNWDDLDRRTTRKSGDTTETFNYDEGHLGKGHLTSMTDATGRTAWAYEVSGKLIRQDNDIYGTKFTTRWAYDTSGRVSGMAWSSGLNINYDYDATGRLTRIRSNLGGKWATLADTFLYQPATDAIYAWRFGNGQSRISTFDVDGRLDQLHTPGVHAQNFDYSPGATISKVSDAVHPELTTDYGYDEHGRISTVGRPGDHQYFGWDNVGNRVKHSREGQGDYTYGLYAGTNRLENWGGSGQSRRFEYDAVGNATIENRHDGSHRYTYDNLNRMNGVWINNAQVGDYRVNGLNQRALKISRNVGTRSIFGPSGELIAEIGATDTQYVYLGGQLLGIARGGQFYASHNDQIGRPEVLTNAAGAPVWRAANSAFDRRVVTDTIGAMNVGFPGQYYDAESGLWYNWIRYYDPVLGRYLQSDPIGLLGGTNPYAYVGGNPLSYTDPEGLIVPFFVYGALMFVAENQLGFLAGATIGAALITGADLPGPVGSATKAAGTAAKVGGQYALVAAEAGLYPLMKRGFKDPVALVWCEKGDVYKFGITKDFTKRYTQTYMSNTGTAGLKMITEFQGGTRPEWRTLETMKIRNYTAIHGQRPPGNKTNH</sequence>
<evidence type="ECO:0000313" key="5">
    <source>
        <dbReference type="Proteomes" id="UP000819052"/>
    </source>
</evidence>
<dbReference type="Pfam" id="PF25023">
    <property type="entry name" value="TEN_YD-shell"/>
    <property type="match status" value="2"/>
</dbReference>
<evidence type="ECO:0000259" key="2">
    <source>
        <dbReference type="Pfam" id="PF20148"/>
    </source>
</evidence>
<keyword evidence="1" id="KW-0677">Repeat</keyword>
<gene>
    <name evidence="4" type="ORF">F1609_29810</name>
</gene>
<name>A0ABX0MIU3_9BURK</name>
<evidence type="ECO:0000256" key="1">
    <source>
        <dbReference type="ARBA" id="ARBA00022737"/>
    </source>
</evidence>
<keyword evidence="5" id="KW-1185">Reference proteome</keyword>
<dbReference type="Proteomes" id="UP000819052">
    <property type="component" value="Unassembled WGS sequence"/>
</dbReference>
<dbReference type="Pfam" id="PF20148">
    <property type="entry name" value="DUF6531"/>
    <property type="match status" value="1"/>
</dbReference>
<dbReference type="Gene3D" id="2.180.10.10">
    <property type="entry name" value="RHS repeat-associated core"/>
    <property type="match status" value="2"/>
</dbReference>
<dbReference type="PANTHER" id="PTHR32305:SF15">
    <property type="entry name" value="PROTEIN RHSA-RELATED"/>
    <property type="match status" value="1"/>
</dbReference>
<protein>
    <submittedName>
        <fullName evidence="4">RHS repeat protein</fullName>
    </submittedName>
</protein>
<dbReference type="NCBIfam" id="TIGR03696">
    <property type="entry name" value="Rhs_assc_core"/>
    <property type="match status" value="1"/>
</dbReference>
<dbReference type="InterPro" id="IPR056823">
    <property type="entry name" value="TEN-like_YD-shell"/>
</dbReference>
<comment type="caution">
    <text evidence="4">The sequence shown here is derived from an EMBL/GenBank/DDBJ whole genome shotgun (WGS) entry which is preliminary data.</text>
</comment>
<evidence type="ECO:0000259" key="3">
    <source>
        <dbReference type="Pfam" id="PF25023"/>
    </source>
</evidence>
<reference evidence="4 5" key="1">
    <citation type="submission" date="2019-09" db="EMBL/GenBank/DDBJ databases">
        <title>Taxonomy of Antarctic Massilia spp.: description of Massilia rubra sp. nov., Massilia aquatica sp. nov., Massilia mucilaginosa sp. nov., Massilia frigida sp. nov. isolated from streams, lakes and regoliths.</title>
        <authorList>
            <person name="Holochova P."/>
            <person name="Sedlacek I."/>
            <person name="Kralova S."/>
            <person name="Maslanova I."/>
            <person name="Busse H.-J."/>
            <person name="Stankova E."/>
            <person name="Vrbovska V."/>
            <person name="Kovarovic V."/>
            <person name="Bartak M."/>
            <person name="Svec P."/>
            <person name="Pantucek R."/>
        </authorList>
    </citation>
    <scope>NUCLEOTIDE SEQUENCE [LARGE SCALE GENOMIC DNA]</scope>
    <source>
        <strain evidence="4 5">CCM 8693</strain>
    </source>
</reference>
<dbReference type="NCBIfam" id="TIGR01643">
    <property type="entry name" value="YD_repeat_2x"/>
    <property type="match status" value="5"/>
</dbReference>
<dbReference type="InterPro" id="IPR045351">
    <property type="entry name" value="DUF6531"/>
</dbReference>
<accession>A0ABX0MIU3</accession>
<evidence type="ECO:0000313" key="4">
    <source>
        <dbReference type="EMBL" id="NHZ44325.1"/>
    </source>
</evidence>
<feature type="domain" description="Teneurin-like YD-shell" evidence="3">
    <location>
        <begin position="906"/>
        <end position="1053"/>
    </location>
</feature>
<dbReference type="InterPro" id="IPR050708">
    <property type="entry name" value="T6SS_VgrG/RHS"/>
</dbReference>
<dbReference type="InterPro" id="IPR006530">
    <property type="entry name" value="YD"/>
</dbReference>
<dbReference type="InterPro" id="IPR022385">
    <property type="entry name" value="Rhs_assc_core"/>
</dbReference>
<organism evidence="4 5">
    <name type="scientific">Massilia aquatica</name>
    <dbReference type="NCBI Taxonomy" id="2609000"/>
    <lineage>
        <taxon>Bacteria</taxon>
        <taxon>Pseudomonadati</taxon>
        <taxon>Pseudomonadota</taxon>
        <taxon>Betaproteobacteria</taxon>
        <taxon>Burkholderiales</taxon>
        <taxon>Oxalobacteraceae</taxon>
        <taxon>Telluria group</taxon>
        <taxon>Massilia</taxon>
    </lineage>
</organism>